<dbReference type="AlphaFoldDB" id="A0A1F6GZA6"/>
<evidence type="ECO:0000313" key="1">
    <source>
        <dbReference type="EMBL" id="OGH03381.1"/>
    </source>
</evidence>
<accession>A0A1F6GZA6</accession>
<reference evidence="1 2" key="1">
    <citation type="journal article" date="2016" name="Nat. Commun.">
        <title>Thousands of microbial genomes shed light on interconnected biogeochemical processes in an aquifer system.</title>
        <authorList>
            <person name="Anantharaman K."/>
            <person name="Brown C.T."/>
            <person name="Hug L.A."/>
            <person name="Sharon I."/>
            <person name="Castelle C.J."/>
            <person name="Probst A.J."/>
            <person name="Thomas B.C."/>
            <person name="Singh A."/>
            <person name="Wilkins M.J."/>
            <person name="Karaoz U."/>
            <person name="Brodie E.L."/>
            <person name="Williams K.H."/>
            <person name="Hubbard S.S."/>
            <person name="Banfield J.F."/>
        </authorList>
    </citation>
    <scope>NUCLEOTIDE SEQUENCE [LARGE SCALE GENOMIC DNA]</scope>
</reference>
<organism evidence="1 2">
    <name type="scientific">Candidatus Lambdaproteobacteria bacterium RIFOXYD2_FULL_56_26</name>
    <dbReference type="NCBI Taxonomy" id="1817773"/>
    <lineage>
        <taxon>Bacteria</taxon>
        <taxon>Pseudomonadati</taxon>
        <taxon>Pseudomonadota</taxon>
        <taxon>Candidatus Lambdaproteobacteria</taxon>
    </lineage>
</organism>
<sequence>MGLLLVGLLGCDSGGSDPHVKACMQGCQASPLLTHLSDKVIFKPVKLCENRCKETKGTCVEGVSTVYNPQACVAFGANAGRGPGETGPLLNFKN</sequence>
<name>A0A1F6GZA6_9PROT</name>
<evidence type="ECO:0000313" key="2">
    <source>
        <dbReference type="Proteomes" id="UP000177583"/>
    </source>
</evidence>
<proteinExistence type="predicted"/>
<protein>
    <submittedName>
        <fullName evidence="1">Uncharacterized protein</fullName>
    </submittedName>
</protein>
<dbReference type="Proteomes" id="UP000177583">
    <property type="component" value="Unassembled WGS sequence"/>
</dbReference>
<comment type="caution">
    <text evidence="1">The sequence shown here is derived from an EMBL/GenBank/DDBJ whole genome shotgun (WGS) entry which is preliminary data.</text>
</comment>
<dbReference type="EMBL" id="MFNF01000017">
    <property type="protein sequence ID" value="OGH03381.1"/>
    <property type="molecule type" value="Genomic_DNA"/>
</dbReference>
<gene>
    <name evidence="1" type="ORF">A2557_02540</name>
</gene>